<evidence type="ECO:0000313" key="2">
    <source>
        <dbReference type="Proteomes" id="UP001172155"/>
    </source>
</evidence>
<organism evidence="1 2">
    <name type="scientific">Schizothecium vesticola</name>
    <dbReference type="NCBI Taxonomy" id="314040"/>
    <lineage>
        <taxon>Eukaryota</taxon>
        <taxon>Fungi</taxon>
        <taxon>Dikarya</taxon>
        <taxon>Ascomycota</taxon>
        <taxon>Pezizomycotina</taxon>
        <taxon>Sordariomycetes</taxon>
        <taxon>Sordariomycetidae</taxon>
        <taxon>Sordariales</taxon>
        <taxon>Schizotheciaceae</taxon>
        <taxon>Schizothecium</taxon>
    </lineage>
</organism>
<sequence length="260" mass="28731">MPFGNLTPTHSLLSSDDSLSSDIHMRTLLGGGPWHGRSLITQNRLAEEWLLDRELTVYGPVHSRNLPVNRALVALRRDGEDQDVNLSKLAEPLDLLPFVAMDSAGWTWMTSGSVSREMKDAFDFIQHQGVCYAPVVVADDINDSDTMDLSTNQDISPSAPTASLPPIAATLDKPTSFDLDFCTIFPFHNSEILTVSYDFLTDTLRHAVDSATLASYLASQRVDALVVSDFNEYKVKLANGRKGTWSMVNVSLFPKKAWLV</sequence>
<dbReference type="AlphaFoldDB" id="A0AA40F6I1"/>
<protein>
    <submittedName>
        <fullName evidence="1">Uncharacterized protein</fullName>
    </submittedName>
</protein>
<reference evidence="1" key="1">
    <citation type="submission" date="2023-06" db="EMBL/GenBank/DDBJ databases">
        <title>Genome-scale phylogeny and comparative genomics of the fungal order Sordariales.</title>
        <authorList>
            <consortium name="Lawrence Berkeley National Laboratory"/>
            <person name="Hensen N."/>
            <person name="Bonometti L."/>
            <person name="Westerberg I."/>
            <person name="Brannstrom I.O."/>
            <person name="Guillou S."/>
            <person name="Cros-Aarteil S."/>
            <person name="Calhoun S."/>
            <person name="Haridas S."/>
            <person name="Kuo A."/>
            <person name="Mondo S."/>
            <person name="Pangilinan J."/>
            <person name="Riley R."/>
            <person name="LaButti K."/>
            <person name="Andreopoulos B."/>
            <person name="Lipzen A."/>
            <person name="Chen C."/>
            <person name="Yanf M."/>
            <person name="Daum C."/>
            <person name="Ng V."/>
            <person name="Clum A."/>
            <person name="Steindorff A."/>
            <person name="Ohm R."/>
            <person name="Martin F."/>
            <person name="Silar P."/>
            <person name="Natvig D."/>
            <person name="Lalanne C."/>
            <person name="Gautier V."/>
            <person name="Ament-velasquez S.L."/>
            <person name="Kruys A."/>
            <person name="Hutchinson M.I."/>
            <person name="Powell A.J."/>
            <person name="Barry K."/>
            <person name="Miller A.N."/>
            <person name="Grigoriev I.V."/>
            <person name="Debuchy R."/>
            <person name="Gladieux P."/>
            <person name="Thoren M.H."/>
            <person name="Johannesson H."/>
        </authorList>
    </citation>
    <scope>NUCLEOTIDE SEQUENCE</scope>
    <source>
        <strain evidence="1">SMH3187-1</strain>
    </source>
</reference>
<keyword evidence="2" id="KW-1185">Reference proteome</keyword>
<proteinExistence type="predicted"/>
<comment type="caution">
    <text evidence="1">The sequence shown here is derived from an EMBL/GenBank/DDBJ whole genome shotgun (WGS) entry which is preliminary data.</text>
</comment>
<dbReference type="Proteomes" id="UP001172155">
    <property type="component" value="Unassembled WGS sequence"/>
</dbReference>
<evidence type="ECO:0000313" key="1">
    <source>
        <dbReference type="EMBL" id="KAK0751897.1"/>
    </source>
</evidence>
<gene>
    <name evidence="1" type="ORF">B0T18DRAFT_387955</name>
</gene>
<name>A0AA40F6I1_9PEZI</name>
<accession>A0AA40F6I1</accession>
<dbReference type="EMBL" id="JAUKUD010000002">
    <property type="protein sequence ID" value="KAK0751897.1"/>
    <property type="molecule type" value="Genomic_DNA"/>
</dbReference>